<accession>A0A8X7SWI9</accession>
<gene>
    <name evidence="2" type="ORF">A4X06_0g4744</name>
</gene>
<proteinExistence type="predicted"/>
<sequence>MRPSFPTNDERLRRTGPPETDNFTTRKWRHSTDASTTNSSMTVVSWTFPVEASFASSKTSHIWAMSTISPNSADASATIVKHNREGVMNMDLTKPPKTNAAASGSGCSALTSDSTSKTGGPSSSSNSEGARRSFRI</sequence>
<feature type="region of interest" description="Disordered" evidence="1">
    <location>
        <begin position="89"/>
        <end position="136"/>
    </location>
</feature>
<keyword evidence="3" id="KW-1185">Reference proteome</keyword>
<dbReference type="SUPFAM" id="SSF49344">
    <property type="entry name" value="CBD9-like"/>
    <property type="match status" value="1"/>
</dbReference>
<name>A0A8X7SWI9_9BASI</name>
<reference evidence="2" key="2">
    <citation type="journal article" date="2019" name="IMA Fungus">
        <title>Genome sequencing and comparison of five Tilletia species to identify candidate genes for the detection of regulated species infecting wheat.</title>
        <authorList>
            <person name="Nguyen H.D.T."/>
            <person name="Sultana T."/>
            <person name="Kesanakurti P."/>
            <person name="Hambleton S."/>
        </authorList>
    </citation>
    <scope>NUCLEOTIDE SEQUENCE</scope>
    <source>
        <strain evidence="2">DAOMC 236426</strain>
    </source>
</reference>
<organism evidence="2 3">
    <name type="scientific">Tilletia controversa</name>
    <name type="common">dwarf bunt fungus</name>
    <dbReference type="NCBI Taxonomy" id="13291"/>
    <lineage>
        <taxon>Eukaryota</taxon>
        <taxon>Fungi</taxon>
        <taxon>Dikarya</taxon>
        <taxon>Basidiomycota</taxon>
        <taxon>Ustilaginomycotina</taxon>
        <taxon>Exobasidiomycetes</taxon>
        <taxon>Tilletiales</taxon>
        <taxon>Tilletiaceae</taxon>
        <taxon>Tilletia</taxon>
    </lineage>
</organism>
<evidence type="ECO:0000256" key="1">
    <source>
        <dbReference type="SAM" id="MobiDB-lite"/>
    </source>
</evidence>
<protein>
    <submittedName>
        <fullName evidence="2">Uncharacterized protein</fullName>
    </submittedName>
</protein>
<reference evidence="2" key="1">
    <citation type="submission" date="2016-04" db="EMBL/GenBank/DDBJ databases">
        <authorList>
            <person name="Nguyen H.D."/>
            <person name="Samba Siva P."/>
            <person name="Cullis J."/>
            <person name="Levesque C.A."/>
            <person name="Hambleton S."/>
        </authorList>
    </citation>
    <scope>NUCLEOTIDE SEQUENCE</scope>
    <source>
        <strain evidence="2">DAOMC 236426</strain>
    </source>
</reference>
<comment type="caution">
    <text evidence="2">The sequence shown here is derived from an EMBL/GenBank/DDBJ whole genome shotgun (WGS) entry which is preliminary data.</text>
</comment>
<feature type="compositionally biased region" description="Polar residues" evidence="1">
    <location>
        <begin position="100"/>
        <end position="110"/>
    </location>
</feature>
<dbReference type="Gene3D" id="2.60.40.1210">
    <property type="entry name" value="Cellobiose dehydrogenase, cytochrome domain"/>
    <property type="match status" value="1"/>
</dbReference>
<dbReference type="AlphaFoldDB" id="A0A8X7SWI9"/>
<evidence type="ECO:0000313" key="2">
    <source>
        <dbReference type="EMBL" id="KAE8247038.1"/>
    </source>
</evidence>
<feature type="compositionally biased region" description="Low complexity" evidence="1">
    <location>
        <begin position="111"/>
        <end position="128"/>
    </location>
</feature>
<evidence type="ECO:0000313" key="3">
    <source>
        <dbReference type="Proteomes" id="UP000077684"/>
    </source>
</evidence>
<dbReference type="EMBL" id="LWDE02000525">
    <property type="protein sequence ID" value="KAE8247038.1"/>
    <property type="molecule type" value="Genomic_DNA"/>
</dbReference>
<feature type="region of interest" description="Disordered" evidence="1">
    <location>
        <begin position="1"/>
        <end position="40"/>
    </location>
</feature>
<dbReference type="Proteomes" id="UP000077684">
    <property type="component" value="Unassembled WGS sequence"/>
</dbReference>